<organism evidence="1 2">
    <name type="scientific">Ancylomarina subtilis</name>
    <dbReference type="NCBI Taxonomy" id="1639035"/>
    <lineage>
        <taxon>Bacteria</taxon>
        <taxon>Pseudomonadati</taxon>
        <taxon>Bacteroidota</taxon>
        <taxon>Bacteroidia</taxon>
        <taxon>Marinilabiliales</taxon>
        <taxon>Marinifilaceae</taxon>
        <taxon>Ancylomarina</taxon>
    </lineage>
</organism>
<proteinExistence type="predicted"/>
<gene>
    <name evidence="1" type="ORF">EV201_2397</name>
</gene>
<dbReference type="EMBL" id="SHKN01000002">
    <property type="protein sequence ID" value="RZT93245.1"/>
    <property type="molecule type" value="Genomic_DNA"/>
</dbReference>
<keyword evidence="2" id="KW-1185">Reference proteome</keyword>
<dbReference type="Proteomes" id="UP000293562">
    <property type="component" value="Unassembled WGS sequence"/>
</dbReference>
<accession>A0A4Q7V9R6</accession>
<sequence>MYQLGCNQPFYSNYLSMNDMNYDFKSLIFEFHPTNQIKLLPYES</sequence>
<comment type="caution">
    <text evidence="1">The sequence shown here is derived from an EMBL/GenBank/DDBJ whole genome shotgun (WGS) entry which is preliminary data.</text>
</comment>
<protein>
    <submittedName>
        <fullName evidence="1">Uncharacterized protein</fullName>
    </submittedName>
</protein>
<reference evidence="1 2" key="1">
    <citation type="submission" date="2019-02" db="EMBL/GenBank/DDBJ databases">
        <title>Genomic Encyclopedia of Type Strains, Phase IV (KMG-IV): sequencing the most valuable type-strain genomes for metagenomic binning, comparative biology and taxonomic classification.</title>
        <authorList>
            <person name="Goeker M."/>
        </authorList>
    </citation>
    <scope>NUCLEOTIDE SEQUENCE [LARGE SCALE GENOMIC DNA]</scope>
    <source>
        <strain evidence="1 2">DSM 28825</strain>
    </source>
</reference>
<dbReference type="AlphaFoldDB" id="A0A4Q7V9R6"/>
<evidence type="ECO:0000313" key="1">
    <source>
        <dbReference type="EMBL" id="RZT93245.1"/>
    </source>
</evidence>
<name>A0A4Q7V9R6_9BACT</name>
<evidence type="ECO:0000313" key="2">
    <source>
        <dbReference type="Proteomes" id="UP000293562"/>
    </source>
</evidence>